<dbReference type="EMBL" id="CADIKM010000035">
    <property type="protein sequence ID" value="CAB3799989.1"/>
    <property type="molecule type" value="Genomic_DNA"/>
</dbReference>
<dbReference type="InterPro" id="IPR046373">
    <property type="entry name" value="Acyl-CoA_Oxase/DH_mid-dom_sf"/>
</dbReference>
<dbReference type="Pfam" id="PF02771">
    <property type="entry name" value="Acyl-CoA_dh_N"/>
    <property type="match status" value="1"/>
</dbReference>
<name>A0A6S7BHB1_9BURK</name>
<dbReference type="PANTHER" id="PTHR43884">
    <property type="entry name" value="ACYL-COA DEHYDROGENASE"/>
    <property type="match status" value="1"/>
</dbReference>
<keyword evidence="6" id="KW-0503">Monooxygenase</keyword>
<dbReference type="RefSeq" id="WP_175107398.1">
    <property type="nucleotide sequence ID" value="NZ_CADIKM010000035.1"/>
</dbReference>
<dbReference type="GO" id="GO:0005737">
    <property type="term" value="C:cytoplasm"/>
    <property type="evidence" value="ECO:0007669"/>
    <property type="project" value="UniProtKB-SubCell"/>
</dbReference>
<comment type="similarity">
    <text evidence="8">Belongs to the DszC flavin monooxygenase family.</text>
</comment>
<evidence type="ECO:0000259" key="16">
    <source>
        <dbReference type="Pfam" id="PF08028"/>
    </source>
</evidence>
<dbReference type="GO" id="GO:0008470">
    <property type="term" value="F:3-methylbutanoyl-CoA dehydrogenase activity"/>
    <property type="evidence" value="ECO:0007669"/>
    <property type="project" value="TreeGrafter"/>
</dbReference>
<dbReference type="PIRSF" id="PIRSF016578">
    <property type="entry name" value="HsaA"/>
    <property type="match status" value="1"/>
</dbReference>
<evidence type="ECO:0000256" key="6">
    <source>
        <dbReference type="ARBA" id="ARBA00023033"/>
    </source>
</evidence>
<dbReference type="InterPro" id="IPR009100">
    <property type="entry name" value="AcylCoA_DH/oxidase_NM_dom_sf"/>
</dbReference>
<comment type="catalytic activity">
    <reaction evidence="13">
        <text>dibenzothiophene + 2 FMNH2 + 2 O2 = dibenzothiophene 5,5-dioxide + 2 FMN + 2 H2O + 2 H(+)</text>
        <dbReference type="Rhea" id="RHEA:49072"/>
        <dbReference type="ChEBI" id="CHEBI:15377"/>
        <dbReference type="ChEBI" id="CHEBI:15378"/>
        <dbReference type="ChEBI" id="CHEBI:15379"/>
        <dbReference type="ChEBI" id="CHEBI:23681"/>
        <dbReference type="ChEBI" id="CHEBI:57618"/>
        <dbReference type="ChEBI" id="CHEBI:58210"/>
        <dbReference type="ChEBI" id="CHEBI:90356"/>
        <dbReference type="EC" id="1.14.14.21"/>
    </reaction>
</comment>
<gene>
    <name evidence="17" type="primary">soxC_2</name>
    <name evidence="17" type="ORF">LMG28138_04777</name>
</gene>
<comment type="subcellular location">
    <subcellularLocation>
        <location evidence="1">Cytoplasm</location>
    </subcellularLocation>
</comment>
<keyword evidence="3" id="KW-0288">FMN</keyword>
<dbReference type="GO" id="GO:0006552">
    <property type="term" value="P:L-leucine catabolic process"/>
    <property type="evidence" value="ECO:0007669"/>
    <property type="project" value="TreeGrafter"/>
</dbReference>
<dbReference type="EC" id="1.14.14.21" evidence="9"/>
<dbReference type="InterPro" id="IPR013107">
    <property type="entry name" value="Acyl-CoA_DH_C"/>
</dbReference>
<dbReference type="AlphaFoldDB" id="A0A6S7BHB1"/>
<reference evidence="17 18" key="1">
    <citation type="submission" date="2020-04" db="EMBL/GenBank/DDBJ databases">
        <authorList>
            <person name="De Canck E."/>
        </authorList>
    </citation>
    <scope>NUCLEOTIDE SEQUENCE [LARGE SCALE GENOMIC DNA]</scope>
    <source>
        <strain evidence="17 18">LMG 28138</strain>
    </source>
</reference>
<dbReference type="InterPro" id="IPR037069">
    <property type="entry name" value="AcylCoA_DH/ox_N_sf"/>
</dbReference>
<dbReference type="GO" id="GO:0050660">
    <property type="term" value="F:flavin adenine dinucleotide binding"/>
    <property type="evidence" value="ECO:0007669"/>
    <property type="project" value="InterPro"/>
</dbReference>
<evidence type="ECO:0000313" key="17">
    <source>
        <dbReference type="EMBL" id="CAB3799989.1"/>
    </source>
</evidence>
<dbReference type="NCBIfam" id="TIGR04022">
    <property type="entry name" value="sulfur_SfnB"/>
    <property type="match status" value="1"/>
</dbReference>
<evidence type="ECO:0000259" key="15">
    <source>
        <dbReference type="Pfam" id="PF02771"/>
    </source>
</evidence>
<organism evidence="17 18">
    <name type="scientific">Pararobbsia alpina</name>
    <dbReference type="NCBI Taxonomy" id="621374"/>
    <lineage>
        <taxon>Bacteria</taxon>
        <taxon>Pseudomonadati</taxon>
        <taxon>Pseudomonadota</taxon>
        <taxon>Betaproteobacteria</taxon>
        <taxon>Burkholderiales</taxon>
        <taxon>Burkholderiaceae</taxon>
        <taxon>Pararobbsia</taxon>
    </lineage>
</organism>
<evidence type="ECO:0000256" key="11">
    <source>
        <dbReference type="ARBA" id="ARBA00047859"/>
    </source>
</evidence>
<evidence type="ECO:0000313" key="18">
    <source>
        <dbReference type="Proteomes" id="UP000494115"/>
    </source>
</evidence>
<comment type="catalytic activity">
    <reaction evidence="11">
        <text>dibenzothiophene + FMNH2 + O2 = dibenzothiophene 5-oxide + FMN + H2O + H(+)</text>
        <dbReference type="Rhea" id="RHEA:49076"/>
        <dbReference type="ChEBI" id="CHEBI:15377"/>
        <dbReference type="ChEBI" id="CHEBI:15378"/>
        <dbReference type="ChEBI" id="CHEBI:15379"/>
        <dbReference type="ChEBI" id="CHEBI:23681"/>
        <dbReference type="ChEBI" id="CHEBI:23683"/>
        <dbReference type="ChEBI" id="CHEBI:57618"/>
        <dbReference type="ChEBI" id="CHEBI:58210"/>
    </reaction>
</comment>
<evidence type="ECO:0000256" key="1">
    <source>
        <dbReference type="ARBA" id="ARBA00004496"/>
    </source>
</evidence>
<feature type="domain" description="Acyl-CoA dehydrogenase/oxidase N-terminal" evidence="15">
    <location>
        <begin position="27"/>
        <end position="131"/>
    </location>
</feature>
<evidence type="ECO:0000259" key="14">
    <source>
        <dbReference type="Pfam" id="PF02770"/>
    </source>
</evidence>
<comment type="catalytic activity">
    <reaction evidence="12">
        <text>dibenzothiophene 5-oxide + FMNH2 + O2 = dibenzothiophene 5,5-dioxide + FMN + H2O + H(+)</text>
        <dbReference type="Rhea" id="RHEA:49080"/>
        <dbReference type="ChEBI" id="CHEBI:15377"/>
        <dbReference type="ChEBI" id="CHEBI:15378"/>
        <dbReference type="ChEBI" id="CHEBI:15379"/>
        <dbReference type="ChEBI" id="CHEBI:23683"/>
        <dbReference type="ChEBI" id="CHEBI:57618"/>
        <dbReference type="ChEBI" id="CHEBI:58210"/>
        <dbReference type="ChEBI" id="CHEBI:90356"/>
    </reaction>
</comment>
<dbReference type="CDD" id="cd01163">
    <property type="entry name" value="DszC"/>
    <property type="match status" value="1"/>
</dbReference>
<keyword evidence="2" id="KW-0285">Flavoprotein</keyword>
<comment type="pathway">
    <text evidence="7">Sulfur metabolism; dibenzothiophene degradation.</text>
</comment>
<dbReference type="SUPFAM" id="SSF56645">
    <property type="entry name" value="Acyl-CoA dehydrogenase NM domain-like"/>
    <property type="match status" value="1"/>
</dbReference>
<keyword evidence="4" id="KW-0547">Nucleotide-binding</keyword>
<dbReference type="GO" id="GO:0004497">
    <property type="term" value="F:monooxygenase activity"/>
    <property type="evidence" value="ECO:0007669"/>
    <property type="project" value="UniProtKB-KW"/>
</dbReference>
<dbReference type="Pfam" id="PF08028">
    <property type="entry name" value="Acyl-CoA_dh_2"/>
    <property type="match status" value="1"/>
</dbReference>
<feature type="domain" description="Acyl-CoA oxidase/dehydrogenase middle" evidence="14">
    <location>
        <begin position="136"/>
        <end position="224"/>
    </location>
</feature>
<evidence type="ECO:0000256" key="3">
    <source>
        <dbReference type="ARBA" id="ARBA00022643"/>
    </source>
</evidence>
<keyword evidence="5" id="KW-0560">Oxidoreductase</keyword>
<evidence type="ECO:0000256" key="2">
    <source>
        <dbReference type="ARBA" id="ARBA00022630"/>
    </source>
</evidence>
<evidence type="ECO:0000256" key="4">
    <source>
        <dbReference type="ARBA" id="ARBA00022741"/>
    </source>
</evidence>
<sequence>MTQTDIDTERFPSAASVVRRIKSDDDARSAAHAFAQSIAAGAAERDRVRARPHAEIERFSQSGLWAITVPREYGGIDVSTGTLVDVVRTVSAADPSIGQVPQNHFYLLEVLRATGNEAQKRFYFHRVLNGDRFGNALSEIGTRSVAEFKTRLDDAEGGLVLNGKKFYSSGALFAHWIPVGANHGEDDQVFVIVPSDARGVSVIDDWSSFGQRGTGSGTTVLDNVRVEPDAVLPYKAAFTKPTLTGPVGQLIHAAVDAGIAHAALQDTLEFARRQTRPWIDSTAERAVDDPLTLIQVGEIQIRISAADALLERAARTIDEARDAPDASSVAGASVAVAEARALTTEAAILATNKLFELAGTQSTLEQHNLDRHWRNARAHTLHDPVRWKYFAVGNYLLNGTAPPRHGAI</sequence>
<dbReference type="Gene3D" id="1.20.140.10">
    <property type="entry name" value="Butyryl-CoA Dehydrogenase, subunit A, domain 3"/>
    <property type="match status" value="1"/>
</dbReference>
<evidence type="ECO:0000256" key="13">
    <source>
        <dbReference type="ARBA" id="ARBA00049456"/>
    </source>
</evidence>
<keyword evidence="18" id="KW-1185">Reference proteome</keyword>
<dbReference type="InterPro" id="IPR013786">
    <property type="entry name" value="AcylCoA_DH/ox_N"/>
</dbReference>
<feature type="domain" description="Acyl-CoA dehydrogenase C-terminal" evidence="16">
    <location>
        <begin position="250"/>
        <end position="383"/>
    </location>
</feature>
<evidence type="ECO:0000256" key="7">
    <source>
        <dbReference type="ARBA" id="ARBA00034307"/>
    </source>
</evidence>
<protein>
    <recommendedName>
        <fullName evidence="10">Dibenzothiophene monooxygenase</fullName>
        <ecNumber evidence="9">1.14.14.21</ecNumber>
    </recommendedName>
</protein>
<dbReference type="InterPro" id="IPR006091">
    <property type="entry name" value="Acyl-CoA_Oxase/DH_mid-dom"/>
</dbReference>
<evidence type="ECO:0000256" key="8">
    <source>
        <dbReference type="ARBA" id="ARBA00034317"/>
    </source>
</evidence>
<accession>A0A6S7BHB1</accession>
<dbReference type="SUPFAM" id="SSF47203">
    <property type="entry name" value="Acyl-CoA dehydrogenase C-terminal domain-like"/>
    <property type="match status" value="1"/>
</dbReference>
<evidence type="ECO:0000256" key="10">
    <source>
        <dbReference type="ARBA" id="ARBA00034345"/>
    </source>
</evidence>
<dbReference type="InterPro" id="IPR036250">
    <property type="entry name" value="AcylCo_DH-like_C"/>
</dbReference>
<dbReference type="Gene3D" id="1.10.540.10">
    <property type="entry name" value="Acyl-CoA dehydrogenase/oxidase, N-terminal domain"/>
    <property type="match status" value="1"/>
</dbReference>
<proteinExistence type="inferred from homology"/>
<dbReference type="Proteomes" id="UP000494115">
    <property type="component" value="Unassembled WGS sequence"/>
</dbReference>
<evidence type="ECO:0000256" key="5">
    <source>
        <dbReference type="ARBA" id="ARBA00023002"/>
    </source>
</evidence>
<dbReference type="Gene3D" id="2.40.110.10">
    <property type="entry name" value="Butyryl-CoA Dehydrogenase, subunit A, domain 2"/>
    <property type="match status" value="1"/>
</dbReference>
<evidence type="ECO:0000256" key="12">
    <source>
        <dbReference type="ARBA" id="ARBA00048445"/>
    </source>
</evidence>
<dbReference type="PANTHER" id="PTHR43884:SF12">
    <property type="entry name" value="ISOVALERYL-COA DEHYDROGENASE, MITOCHONDRIAL-RELATED"/>
    <property type="match status" value="1"/>
</dbReference>
<evidence type="ECO:0000256" key="9">
    <source>
        <dbReference type="ARBA" id="ARBA00034328"/>
    </source>
</evidence>
<dbReference type="Pfam" id="PF02770">
    <property type="entry name" value="Acyl-CoA_dh_M"/>
    <property type="match status" value="1"/>
</dbReference>
<dbReference type="InterPro" id="IPR023922">
    <property type="entry name" value="S04_starv_induced_SfnB"/>
</dbReference>